<protein>
    <submittedName>
        <fullName evidence="3">Baseplate protein</fullName>
    </submittedName>
</protein>
<dbReference type="GeneID" id="55626447"/>
<feature type="compositionally biased region" description="Low complexity" evidence="1">
    <location>
        <begin position="201"/>
        <end position="217"/>
    </location>
</feature>
<feature type="domain" description="Baseplate structural protein Gp10 C-terminal" evidence="2">
    <location>
        <begin position="79"/>
        <end position="236"/>
    </location>
</feature>
<feature type="compositionally biased region" description="Basic and acidic residues" evidence="1">
    <location>
        <begin position="150"/>
        <end position="159"/>
    </location>
</feature>
<proteinExistence type="predicted"/>
<dbReference type="Proteomes" id="UP000479357">
    <property type="component" value="Segment"/>
</dbReference>
<dbReference type="EMBL" id="MN877442">
    <property type="protein sequence ID" value="QHZ59748.1"/>
    <property type="molecule type" value="Genomic_DNA"/>
</dbReference>
<evidence type="ECO:0000313" key="3">
    <source>
        <dbReference type="EMBL" id="QHZ59748.1"/>
    </source>
</evidence>
<sequence length="237" mass="25519">MAINADNVKWADQSVNDPVTGLPNKVQPTAEFQNDGLKSGEPLRRDYLNYMFNEHHGMFADLQQQINDLVLTDVGGAVLQQIYHVGAYYMSDSSQSPATRFGFGTWERVRGKFIVGMDEGDSDFNAAGKTGGSKTHSHSNNLSINSAGSHTHEVSREDWGSLQQSQGSTPNLPQPTTQGRLVTGSGRGGDELEPLGEASGDKTTSTSGSHTHTMSGGINSSSNVPPYRAAYIWVRTA</sequence>
<organism evidence="3 4">
    <name type="scientific">Alteromonas phage vB_AmeM_PT11-V22</name>
    <dbReference type="NCBI Taxonomy" id="2704031"/>
    <lineage>
        <taxon>Viruses</taxon>
        <taxon>Duplodnaviria</taxon>
        <taxon>Heunggongvirae</taxon>
        <taxon>Uroviricota</taxon>
        <taxon>Caudoviricetes</taxon>
        <taxon>Myoalterovirus</taxon>
        <taxon>Myoalterovirus PT11V22</taxon>
    </lineage>
</organism>
<evidence type="ECO:0000256" key="1">
    <source>
        <dbReference type="SAM" id="MobiDB-lite"/>
    </source>
</evidence>
<name>A0A6C0R0R4_9CAUD</name>
<dbReference type="InterPro" id="IPR053827">
    <property type="entry name" value="Gp10_C"/>
</dbReference>
<dbReference type="Pfam" id="PF21939">
    <property type="entry name" value="Gp10_C"/>
    <property type="match status" value="1"/>
</dbReference>
<evidence type="ECO:0000313" key="4">
    <source>
        <dbReference type="Proteomes" id="UP000479357"/>
    </source>
</evidence>
<feature type="region of interest" description="Disordered" evidence="1">
    <location>
        <begin position="118"/>
        <end position="224"/>
    </location>
</feature>
<reference evidence="3 4" key="1">
    <citation type="submission" date="2019-12" db="EMBL/GenBank/DDBJ databases">
        <title>Alteromonas phage V22 represents a new genus of marine bacteriophages that requires a novel tail fiber chaperone for host recognition.</title>
        <authorList>
            <person name="Gonzalez-Serrano R."/>
            <person name="Dunne M."/>
            <person name="Rosselli R."/>
            <person name="Martin-Cuadrado A.-B."/>
            <person name="Grosboillot V."/>
            <person name="Zinsli L."/>
            <person name="Roda-Garcia J.J."/>
            <person name="Loessner M.J."/>
            <person name="Rodriguez-Valera F."/>
        </authorList>
    </citation>
    <scope>NUCLEOTIDE SEQUENCE [LARGE SCALE GENOMIC DNA]</scope>
</reference>
<dbReference type="RefSeq" id="YP_009855707.1">
    <property type="nucleotide sequence ID" value="NC_048847.1"/>
</dbReference>
<accession>A0A6C0R0R4</accession>
<feature type="compositionally biased region" description="Polar residues" evidence="1">
    <location>
        <begin position="161"/>
        <end position="180"/>
    </location>
</feature>
<keyword evidence="4" id="KW-1185">Reference proteome</keyword>
<dbReference type="KEGG" id="vg:55626447"/>
<feature type="compositionally biased region" description="Polar residues" evidence="1">
    <location>
        <begin position="132"/>
        <end position="149"/>
    </location>
</feature>
<evidence type="ECO:0000259" key="2">
    <source>
        <dbReference type="Pfam" id="PF21939"/>
    </source>
</evidence>